<dbReference type="GO" id="GO:0000014">
    <property type="term" value="F:single-stranded DNA endodeoxyribonuclease activity"/>
    <property type="evidence" value="ECO:0007669"/>
    <property type="project" value="TreeGrafter"/>
</dbReference>
<dbReference type="GO" id="GO:0044774">
    <property type="term" value="P:mitotic DNA integrity checkpoint signaling"/>
    <property type="evidence" value="ECO:0007669"/>
    <property type="project" value="TreeGrafter"/>
</dbReference>
<feature type="domain" description="Mos1 transposase HTH" evidence="1">
    <location>
        <begin position="5"/>
        <end position="52"/>
    </location>
</feature>
<dbReference type="GO" id="GO:0015074">
    <property type="term" value="P:DNA integration"/>
    <property type="evidence" value="ECO:0007669"/>
    <property type="project" value="TreeGrafter"/>
</dbReference>
<dbReference type="GO" id="GO:0046975">
    <property type="term" value="F:histone H3K36 methyltransferase activity"/>
    <property type="evidence" value="ECO:0007669"/>
    <property type="project" value="TreeGrafter"/>
</dbReference>
<dbReference type="InterPro" id="IPR036388">
    <property type="entry name" value="WH-like_DNA-bd_sf"/>
</dbReference>
<dbReference type="GO" id="GO:0000793">
    <property type="term" value="C:condensed chromosome"/>
    <property type="evidence" value="ECO:0007669"/>
    <property type="project" value="TreeGrafter"/>
</dbReference>
<evidence type="ECO:0000259" key="1">
    <source>
        <dbReference type="Pfam" id="PF17906"/>
    </source>
</evidence>
<accession>F4WWV8</accession>
<organism evidence="3">
    <name type="scientific">Acromyrmex echinatior</name>
    <name type="common">Panamanian leafcutter ant</name>
    <name type="synonym">Acromyrmex octospinosus echinatior</name>
    <dbReference type="NCBI Taxonomy" id="103372"/>
    <lineage>
        <taxon>Eukaryota</taxon>
        <taxon>Metazoa</taxon>
        <taxon>Ecdysozoa</taxon>
        <taxon>Arthropoda</taxon>
        <taxon>Hexapoda</taxon>
        <taxon>Insecta</taxon>
        <taxon>Pterygota</taxon>
        <taxon>Neoptera</taxon>
        <taxon>Endopterygota</taxon>
        <taxon>Hymenoptera</taxon>
        <taxon>Apocrita</taxon>
        <taxon>Aculeata</taxon>
        <taxon>Formicoidea</taxon>
        <taxon>Formicidae</taxon>
        <taxon>Myrmicinae</taxon>
        <taxon>Acromyrmex</taxon>
    </lineage>
</organism>
<dbReference type="GO" id="GO:0003697">
    <property type="term" value="F:single-stranded DNA binding"/>
    <property type="evidence" value="ECO:0007669"/>
    <property type="project" value="TreeGrafter"/>
</dbReference>
<dbReference type="Gene3D" id="3.30.420.10">
    <property type="entry name" value="Ribonuclease H-like superfamily/Ribonuclease H"/>
    <property type="match status" value="1"/>
</dbReference>
<keyword evidence="3" id="KW-1185">Reference proteome</keyword>
<dbReference type="InterPro" id="IPR041426">
    <property type="entry name" value="Mos1_HTH"/>
</dbReference>
<dbReference type="PANTHER" id="PTHR46060:SF2">
    <property type="entry name" value="HISTONE-LYSINE N-METHYLTRANSFERASE SETMAR"/>
    <property type="match status" value="1"/>
</dbReference>
<evidence type="ECO:0000313" key="2">
    <source>
        <dbReference type="EMBL" id="EGI61318.1"/>
    </source>
</evidence>
<dbReference type="InterPro" id="IPR036397">
    <property type="entry name" value="RNaseH_sf"/>
</dbReference>
<dbReference type="AlphaFoldDB" id="F4WWV8"/>
<dbReference type="Gene3D" id="1.10.10.1450">
    <property type="match status" value="1"/>
</dbReference>
<dbReference type="eggNOG" id="ENOG502T84H">
    <property type="taxonomic scope" value="Eukaryota"/>
</dbReference>
<dbReference type="GO" id="GO:0006303">
    <property type="term" value="P:double-strand break repair via nonhomologous end joining"/>
    <property type="evidence" value="ECO:0007669"/>
    <property type="project" value="TreeGrafter"/>
</dbReference>
<dbReference type="STRING" id="103372.F4WWV8"/>
<proteinExistence type="predicted"/>
<dbReference type="GO" id="GO:0035861">
    <property type="term" value="C:site of double-strand break"/>
    <property type="evidence" value="ECO:0007669"/>
    <property type="project" value="TreeGrafter"/>
</dbReference>
<dbReference type="Proteomes" id="UP000007755">
    <property type="component" value="Unassembled WGS sequence"/>
</dbReference>
<reference evidence="2" key="1">
    <citation type="submission" date="2011-02" db="EMBL/GenBank/DDBJ databases">
        <title>The genome of the leaf-cutting ant Acromyrmex echinatior suggests key adaptations to social evolution and fungus farming.</title>
        <authorList>
            <person name="Nygaard S."/>
            <person name="Zhang G."/>
        </authorList>
    </citation>
    <scope>NUCLEOTIDE SEQUENCE</scope>
</reference>
<dbReference type="GO" id="GO:0044547">
    <property type="term" value="F:DNA topoisomerase binding"/>
    <property type="evidence" value="ECO:0007669"/>
    <property type="project" value="TreeGrafter"/>
</dbReference>
<dbReference type="GO" id="GO:0042800">
    <property type="term" value="F:histone H3K4 methyltransferase activity"/>
    <property type="evidence" value="ECO:0007669"/>
    <property type="project" value="TreeGrafter"/>
</dbReference>
<dbReference type="GO" id="GO:0005634">
    <property type="term" value="C:nucleus"/>
    <property type="evidence" value="ECO:0007669"/>
    <property type="project" value="TreeGrafter"/>
</dbReference>
<dbReference type="GO" id="GO:0003690">
    <property type="term" value="F:double-stranded DNA binding"/>
    <property type="evidence" value="ECO:0007669"/>
    <property type="project" value="TreeGrafter"/>
</dbReference>
<dbReference type="Gene3D" id="1.10.10.10">
    <property type="entry name" value="Winged helix-like DNA-binding domain superfamily/Winged helix DNA-binding domain"/>
    <property type="match status" value="1"/>
</dbReference>
<dbReference type="GO" id="GO:0000729">
    <property type="term" value="P:DNA double-strand break processing"/>
    <property type="evidence" value="ECO:0007669"/>
    <property type="project" value="TreeGrafter"/>
</dbReference>
<name>F4WWV8_ACREC</name>
<evidence type="ECO:0000313" key="3">
    <source>
        <dbReference type="Proteomes" id="UP000007755"/>
    </source>
</evidence>
<dbReference type="GO" id="GO:0031297">
    <property type="term" value="P:replication fork processing"/>
    <property type="evidence" value="ECO:0007669"/>
    <property type="project" value="TreeGrafter"/>
</dbReference>
<gene>
    <name evidence="2" type="ORF">G5I_10431</name>
</gene>
<dbReference type="PANTHER" id="PTHR46060">
    <property type="entry name" value="MARINER MOS1 TRANSPOSASE-LIKE PROTEIN"/>
    <property type="match status" value="1"/>
</dbReference>
<dbReference type="InParanoid" id="F4WWV8"/>
<sequence>MASDKQFIRHCIRYEFHQGKSAACESICSVLGVNVVSKSTCEFRFRRFKEDDFDVSDREHSGVPQKVTNNELHYSIKTHVKQNELAQQLGVTQQDISIRLWQMGKILKERKWVPHALSEKNKNDRLEKCLNLYNKQHRKSFLWKIVIGDEKWIFYDNPKKKKTLCESRTTHYINAKTQHPQQ</sequence>
<dbReference type="OrthoDB" id="414982at2759"/>
<dbReference type="Pfam" id="PF17906">
    <property type="entry name" value="HTH_48"/>
    <property type="match status" value="1"/>
</dbReference>
<protein>
    <submittedName>
        <fullName evidence="2">Mariner Mos1 transposase</fullName>
    </submittedName>
</protein>
<dbReference type="InterPro" id="IPR052709">
    <property type="entry name" value="Transposase-MT_Hybrid"/>
</dbReference>
<dbReference type="EMBL" id="GL888415">
    <property type="protein sequence ID" value="EGI61318.1"/>
    <property type="molecule type" value="Genomic_DNA"/>
</dbReference>